<name>A0A375I6N6_9ACTN</name>
<evidence type="ECO:0000256" key="1">
    <source>
        <dbReference type="ARBA" id="ARBA00009437"/>
    </source>
</evidence>
<dbReference type="InterPro" id="IPR005119">
    <property type="entry name" value="LysR_subst-bd"/>
</dbReference>
<dbReference type="GO" id="GO:0003700">
    <property type="term" value="F:DNA-binding transcription factor activity"/>
    <property type="evidence" value="ECO:0007669"/>
    <property type="project" value="InterPro"/>
</dbReference>
<accession>A0A375I6N6</accession>
<dbReference type="InterPro" id="IPR000847">
    <property type="entry name" value="LysR_HTH_N"/>
</dbReference>
<gene>
    <name evidence="6" type="ORF">PROPJV5_1886</name>
</gene>
<keyword evidence="7" id="KW-1185">Reference proteome</keyword>
<keyword evidence="3" id="KW-0238">DNA-binding</keyword>
<dbReference type="PROSITE" id="PS50931">
    <property type="entry name" value="HTH_LYSR"/>
    <property type="match status" value="1"/>
</dbReference>
<comment type="similarity">
    <text evidence="1">Belongs to the LysR transcriptional regulatory family.</text>
</comment>
<dbReference type="InterPro" id="IPR050950">
    <property type="entry name" value="HTH-type_LysR_regulators"/>
</dbReference>
<dbReference type="Pfam" id="PF03466">
    <property type="entry name" value="LysR_substrate"/>
    <property type="match status" value="1"/>
</dbReference>
<dbReference type="Gene3D" id="1.10.10.10">
    <property type="entry name" value="Winged helix-like DNA-binding domain superfamily/Winged helix DNA-binding domain"/>
    <property type="match status" value="1"/>
</dbReference>
<dbReference type="SUPFAM" id="SSF46785">
    <property type="entry name" value="Winged helix' DNA-binding domain"/>
    <property type="match status" value="1"/>
</dbReference>
<evidence type="ECO:0000313" key="7">
    <source>
        <dbReference type="Proteomes" id="UP000265962"/>
    </source>
</evidence>
<feature type="domain" description="HTH lysR-type" evidence="5">
    <location>
        <begin position="1"/>
        <end position="53"/>
    </location>
</feature>
<evidence type="ECO:0000256" key="3">
    <source>
        <dbReference type="ARBA" id="ARBA00023125"/>
    </source>
</evidence>
<dbReference type="AlphaFoldDB" id="A0A375I6N6"/>
<proteinExistence type="inferred from homology"/>
<dbReference type="FunFam" id="1.10.10.10:FF:000001">
    <property type="entry name" value="LysR family transcriptional regulator"/>
    <property type="match status" value="1"/>
</dbReference>
<evidence type="ECO:0000256" key="4">
    <source>
        <dbReference type="ARBA" id="ARBA00023163"/>
    </source>
</evidence>
<dbReference type="PANTHER" id="PTHR30419:SF8">
    <property type="entry name" value="NITROGEN ASSIMILATION TRANSCRIPTIONAL ACTIVATOR-RELATED"/>
    <property type="match status" value="1"/>
</dbReference>
<keyword evidence="4" id="KW-0804">Transcription</keyword>
<dbReference type="Pfam" id="PF00126">
    <property type="entry name" value="HTH_1"/>
    <property type="match status" value="1"/>
</dbReference>
<evidence type="ECO:0000259" key="5">
    <source>
        <dbReference type="PROSITE" id="PS50931"/>
    </source>
</evidence>
<dbReference type="GO" id="GO:0005829">
    <property type="term" value="C:cytosol"/>
    <property type="evidence" value="ECO:0007669"/>
    <property type="project" value="TreeGrafter"/>
</dbReference>
<evidence type="ECO:0000313" key="6">
    <source>
        <dbReference type="EMBL" id="SPF68911.1"/>
    </source>
</evidence>
<dbReference type="InterPro" id="IPR036388">
    <property type="entry name" value="WH-like_DNA-bd_sf"/>
</dbReference>
<dbReference type="PANTHER" id="PTHR30419">
    <property type="entry name" value="HTH-TYPE TRANSCRIPTIONAL REGULATOR YBHD"/>
    <property type="match status" value="1"/>
</dbReference>
<dbReference type="GO" id="GO:0003677">
    <property type="term" value="F:DNA binding"/>
    <property type="evidence" value="ECO:0007669"/>
    <property type="project" value="UniProtKB-KW"/>
</dbReference>
<dbReference type="SUPFAM" id="SSF53850">
    <property type="entry name" value="Periplasmic binding protein-like II"/>
    <property type="match status" value="1"/>
</dbReference>
<dbReference type="CDD" id="cd05466">
    <property type="entry name" value="PBP2_LTTR_substrate"/>
    <property type="match status" value="1"/>
</dbReference>
<sequence length="291" mass="31988">MLRYYLTVVREENMSRAAEALHLTQPTLSRQIASLEKELGTSLFRRGRRLELTDAGRRLARRAEELLALADKVETEFRDGTELTGTVSIGSGDLSSTRILPAAMGTFRRRHPGVGFELYTNSAEYVKERLDAGLLDFAIMLEPVDVSHYAYIRLGVRERWGLLTRSDDELARRDSIVPQDLVGRPLVSSGRPELAGEIISWLGMPVERLDITCTVNLLPTALTLVESGTASALTIDGAVTHLDPRRFAFRPLSPALTMSSVFAWKKGGPGGAVPTAFLDLLRVMQSGHGGL</sequence>
<reference evidence="7" key="1">
    <citation type="submission" date="2018-02" db="EMBL/GenBank/DDBJ databases">
        <authorList>
            <person name="Hornung B."/>
        </authorList>
    </citation>
    <scope>NUCLEOTIDE SEQUENCE [LARGE SCALE GENOMIC DNA]</scope>
</reference>
<evidence type="ECO:0000256" key="2">
    <source>
        <dbReference type="ARBA" id="ARBA00023015"/>
    </source>
</evidence>
<protein>
    <submittedName>
        <fullName evidence="6">Transcription regulator HTH, LysR</fullName>
    </submittedName>
</protein>
<dbReference type="Gene3D" id="3.40.190.10">
    <property type="entry name" value="Periplasmic binding protein-like II"/>
    <property type="match status" value="2"/>
</dbReference>
<keyword evidence="2" id="KW-0805">Transcription regulation</keyword>
<dbReference type="Proteomes" id="UP000265962">
    <property type="component" value="Unassembled WGS sequence"/>
</dbReference>
<organism evidence="6 7">
    <name type="scientific">Propionibacterium ruminifibrarum</name>
    <dbReference type="NCBI Taxonomy" id="1962131"/>
    <lineage>
        <taxon>Bacteria</taxon>
        <taxon>Bacillati</taxon>
        <taxon>Actinomycetota</taxon>
        <taxon>Actinomycetes</taxon>
        <taxon>Propionibacteriales</taxon>
        <taxon>Propionibacteriaceae</taxon>
        <taxon>Propionibacterium</taxon>
    </lineage>
</organism>
<dbReference type="PRINTS" id="PR00039">
    <property type="entry name" value="HTHLYSR"/>
</dbReference>
<dbReference type="EMBL" id="OMOH01000007">
    <property type="protein sequence ID" value="SPF68911.1"/>
    <property type="molecule type" value="Genomic_DNA"/>
</dbReference>
<dbReference type="InterPro" id="IPR036390">
    <property type="entry name" value="WH_DNA-bd_sf"/>
</dbReference>